<proteinExistence type="inferred from homology"/>
<evidence type="ECO:0000313" key="3">
    <source>
        <dbReference type="Proteomes" id="UP000799772"/>
    </source>
</evidence>
<dbReference type="PANTHER" id="PTHR47990">
    <property type="entry name" value="2-OXOGLUTARATE (2OG) AND FE(II)-DEPENDENT OXYGENASE SUPERFAMILY PROTEIN-RELATED"/>
    <property type="match status" value="1"/>
</dbReference>
<dbReference type="SUPFAM" id="SSF51197">
    <property type="entry name" value="Clavaminate synthase-like"/>
    <property type="match status" value="1"/>
</dbReference>
<dbReference type="AlphaFoldDB" id="A0A9P4IAB5"/>
<accession>A0A9P4IAB5</accession>
<sequence>MEEGFTPPSHPPPLLTNGQILSFAAQGHMNFPLPSQLQQSYKKVFETANQFFAQANETKSKLYPNPEGRPEVGYTNNVGEKQYLTLRCRTHPDMDLEKHVRDAWHDTGMLLLRVLVDLAYAMGLADPDQVWDPVLDGCLTLPGSEEESTTTIFRVFEYEPLSGVAESHVDIGLLTLCVCQGDGLQVQHLTNEGPVWKDVEGPTLLAASALQSLTGMKVRAGRHRVVANPKGRSSIIFALRPSLRHEIDLRVYGGGISTSPKEFWGKHTSARYNINASANERERQKDAILKRKEKTMKYAEGTLEKVVG</sequence>
<dbReference type="EMBL" id="ML978131">
    <property type="protein sequence ID" value="KAF2095768.1"/>
    <property type="molecule type" value="Genomic_DNA"/>
</dbReference>
<dbReference type="InterPro" id="IPR050231">
    <property type="entry name" value="Iron_ascorbate_oxido_reductase"/>
</dbReference>
<evidence type="ECO:0000256" key="1">
    <source>
        <dbReference type="ARBA" id="ARBA00008056"/>
    </source>
</evidence>
<comment type="similarity">
    <text evidence="1">Belongs to the iron/ascorbate-dependent oxidoreductase family.</text>
</comment>
<gene>
    <name evidence="2" type="ORF">NA57DRAFT_79477</name>
</gene>
<name>A0A9P4IAB5_9PEZI</name>
<reference evidence="2" key="1">
    <citation type="journal article" date="2020" name="Stud. Mycol.">
        <title>101 Dothideomycetes genomes: a test case for predicting lifestyles and emergence of pathogens.</title>
        <authorList>
            <person name="Haridas S."/>
            <person name="Albert R."/>
            <person name="Binder M."/>
            <person name="Bloem J."/>
            <person name="Labutti K."/>
            <person name="Salamov A."/>
            <person name="Andreopoulos B."/>
            <person name="Baker S."/>
            <person name="Barry K."/>
            <person name="Bills G."/>
            <person name="Bluhm B."/>
            <person name="Cannon C."/>
            <person name="Castanera R."/>
            <person name="Culley D."/>
            <person name="Daum C."/>
            <person name="Ezra D."/>
            <person name="Gonzalez J."/>
            <person name="Henrissat B."/>
            <person name="Kuo A."/>
            <person name="Liang C."/>
            <person name="Lipzen A."/>
            <person name="Lutzoni F."/>
            <person name="Magnuson J."/>
            <person name="Mondo S."/>
            <person name="Nolan M."/>
            <person name="Ohm R."/>
            <person name="Pangilinan J."/>
            <person name="Park H.-J."/>
            <person name="Ramirez L."/>
            <person name="Alfaro M."/>
            <person name="Sun H."/>
            <person name="Tritt A."/>
            <person name="Yoshinaga Y."/>
            <person name="Zwiers L.-H."/>
            <person name="Turgeon B."/>
            <person name="Goodwin S."/>
            <person name="Spatafora J."/>
            <person name="Crous P."/>
            <person name="Grigoriev I."/>
        </authorList>
    </citation>
    <scope>NUCLEOTIDE SEQUENCE</scope>
    <source>
        <strain evidence="2">CBS 133067</strain>
    </source>
</reference>
<evidence type="ECO:0000313" key="2">
    <source>
        <dbReference type="EMBL" id="KAF2095768.1"/>
    </source>
</evidence>
<keyword evidence="3" id="KW-1185">Reference proteome</keyword>
<organism evidence="2 3">
    <name type="scientific">Rhizodiscina lignyota</name>
    <dbReference type="NCBI Taxonomy" id="1504668"/>
    <lineage>
        <taxon>Eukaryota</taxon>
        <taxon>Fungi</taxon>
        <taxon>Dikarya</taxon>
        <taxon>Ascomycota</taxon>
        <taxon>Pezizomycotina</taxon>
        <taxon>Dothideomycetes</taxon>
        <taxon>Pleosporomycetidae</taxon>
        <taxon>Aulographales</taxon>
        <taxon>Rhizodiscinaceae</taxon>
        <taxon>Rhizodiscina</taxon>
    </lineage>
</organism>
<comment type="caution">
    <text evidence="2">The sequence shown here is derived from an EMBL/GenBank/DDBJ whole genome shotgun (WGS) entry which is preliminary data.</text>
</comment>
<dbReference type="OrthoDB" id="288590at2759"/>
<dbReference type="Proteomes" id="UP000799772">
    <property type="component" value="Unassembled WGS sequence"/>
</dbReference>
<protein>
    <submittedName>
        <fullName evidence="2">Uncharacterized protein</fullName>
    </submittedName>
</protein>
<dbReference type="InterPro" id="IPR027443">
    <property type="entry name" value="IPNS-like_sf"/>
</dbReference>
<dbReference type="Gene3D" id="2.60.120.330">
    <property type="entry name" value="B-lactam Antibiotic, Isopenicillin N Synthase, Chain"/>
    <property type="match status" value="1"/>
</dbReference>